<dbReference type="GO" id="GO:0008270">
    <property type="term" value="F:zinc ion binding"/>
    <property type="evidence" value="ECO:0007669"/>
    <property type="project" value="UniProtKB-UniRule"/>
</dbReference>
<dbReference type="EMBL" id="MLYV02000517">
    <property type="protein sequence ID" value="PSR87142.1"/>
    <property type="molecule type" value="Genomic_DNA"/>
</dbReference>
<dbReference type="EC" id="4.2.1.1" evidence="3"/>
<name>A0A2R6P8P6_9APHY</name>
<dbReference type="GO" id="GO:0004089">
    <property type="term" value="F:carbonate dehydratase activity"/>
    <property type="evidence" value="ECO:0007669"/>
    <property type="project" value="UniProtKB-UniRule"/>
</dbReference>
<comment type="similarity">
    <text evidence="1 3">Belongs to the beta-class carbonic anhydrase family.</text>
</comment>
<dbReference type="Gene3D" id="3.40.1050.10">
    <property type="entry name" value="Carbonic anhydrase"/>
    <property type="match status" value="1"/>
</dbReference>
<evidence type="ECO:0000313" key="4">
    <source>
        <dbReference type="EMBL" id="PSR87142.1"/>
    </source>
</evidence>
<comment type="cofactor">
    <cofactor evidence="2">
        <name>Zn(2+)</name>
        <dbReference type="ChEBI" id="CHEBI:29105"/>
    </cofactor>
    <text evidence="2">Binds 1 zinc ion per subunit.</text>
</comment>
<comment type="catalytic activity">
    <reaction evidence="3">
        <text>hydrogencarbonate + H(+) = CO2 + H2O</text>
        <dbReference type="Rhea" id="RHEA:10748"/>
        <dbReference type="ChEBI" id="CHEBI:15377"/>
        <dbReference type="ChEBI" id="CHEBI:15378"/>
        <dbReference type="ChEBI" id="CHEBI:16526"/>
        <dbReference type="ChEBI" id="CHEBI:17544"/>
        <dbReference type="EC" id="4.2.1.1"/>
    </reaction>
</comment>
<dbReference type="InterPro" id="IPR036874">
    <property type="entry name" value="Carbonic_anhydrase_sf"/>
</dbReference>
<dbReference type="STRING" id="98765.A0A2R6P8P6"/>
<protein>
    <recommendedName>
        <fullName evidence="3">Carbonic anhydrase</fullName>
        <ecNumber evidence="3">4.2.1.1</ecNumber>
    </recommendedName>
    <alternativeName>
        <fullName evidence="3">Carbonate dehydratase</fullName>
    </alternativeName>
</protein>
<dbReference type="InterPro" id="IPR001765">
    <property type="entry name" value="Carbonic_anhydrase"/>
</dbReference>
<dbReference type="Proteomes" id="UP000186601">
    <property type="component" value="Unassembled WGS sequence"/>
</dbReference>
<keyword evidence="3" id="KW-0456">Lyase</keyword>
<evidence type="ECO:0000256" key="3">
    <source>
        <dbReference type="RuleBase" id="RU003956"/>
    </source>
</evidence>
<evidence type="ECO:0000256" key="2">
    <source>
        <dbReference type="PIRSR" id="PIRSR601765-1"/>
    </source>
</evidence>
<feature type="binding site" evidence="2">
    <location>
        <position position="14"/>
    </location>
    <ligand>
        <name>Zn(2+)</name>
        <dbReference type="ChEBI" id="CHEBI:29105"/>
    </ligand>
</feature>
<feature type="binding site" evidence="2">
    <location>
        <position position="17"/>
    </location>
    <ligand>
        <name>Zn(2+)</name>
        <dbReference type="ChEBI" id="CHEBI:29105"/>
    </ligand>
</feature>
<comment type="caution">
    <text evidence="4">The sequence shown here is derived from an EMBL/GenBank/DDBJ whole genome shotgun (WGS) entry which is preliminary data.</text>
</comment>
<accession>A0A2R6P8P6</accession>
<sequence>MSLSSIEYVIVAGHTNCGGVAITLPNLDDQTKMQCFSPSETSSWPPEEPIATWLGPLRELAIGGGYPTLAALTTANVQQQVSNISQLEVVKAAISNAETRMTGVRGWIFDLNSRLVNPLA</sequence>
<dbReference type="SUPFAM" id="SSF53056">
    <property type="entry name" value="beta-carbonic anhydrase, cab"/>
    <property type="match status" value="1"/>
</dbReference>
<gene>
    <name evidence="4" type="ORF">PHLCEN_2v5233</name>
</gene>
<dbReference type="AlphaFoldDB" id="A0A2R6P8P6"/>
<evidence type="ECO:0000313" key="5">
    <source>
        <dbReference type="Proteomes" id="UP000186601"/>
    </source>
</evidence>
<keyword evidence="5" id="KW-1185">Reference proteome</keyword>
<evidence type="ECO:0000256" key="1">
    <source>
        <dbReference type="ARBA" id="ARBA00006217"/>
    </source>
</evidence>
<keyword evidence="2" id="KW-0479">Metal-binding</keyword>
<dbReference type="Pfam" id="PF00484">
    <property type="entry name" value="Pro_CA"/>
    <property type="match status" value="1"/>
</dbReference>
<organism evidence="4 5">
    <name type="scientific">Hermanssonia centrifuga</name>
    <dbReference type="NCBI Taxonomy" id="98765"/>
    <lineage>
        <taxon>Eukaryota</taxon>
        <taxon>Fungi</taxon>
        <taxon>Dikarya</taxon>
        <taxon>Basidiomycota</taxon>
        <taxon>Agaricomycotina</taxon>
        <taxon>Agaricomycetes</taxon>
        <taxon>Polyporales</taxon>
        <taxon>Meruliaceae</taxon>
        <taxon>Hermanssonia</taxon>
    </lineage>
</organism>
<dbReference type="OrthoDB" id="10248475at2759"/>
<reference evidence="4 5" key="1">
    <citation type="submission" date="2018-02" db="EMBL/GenBank/DDBJ databases">
        <title>Genome sequence of the basidiomycete white-rot fungus Phlebia centrifuga.</title>
        <authorList>
            <person name="Granchi Z."/>
            <person name="Peng M."/>
            <person name="de Vries R.P."/>
            <person name="Hilden K."/>
            <person name="Makela M.R."/>
            <person name="Grigoriev I."/>
            <person name="Riley R."/>
        </authorList>
    </citation>
    <scope>NUCLEOTIDE SEQUENCE [LARGE SCALE GENOMIC DNA]</scope>
    <source>
        <strain evidence="4 5">FBCC195</strain>
    </source>
</reference>
<comment type="function">
    <text evidence="3">Reversible hydration of carbon dioxide.</text>
</comment>
<keyword evidence="2 3" id="KW-0862">Zinc</keyword>
<proteinExistence type="inferred from homology"/>